<dbReference type="PANTHER" id="PTHR45036:SF1">
    <property type="entry name" value="METHYLTRANSFERASE LIKE 7A"/>
    <property type="match status" value="1"/>
</dbReference>
<proteinExistence type="predicted"/>
<dbReference type="GO" id="GO:0032259">
    <property type="term" value="P:methylation"/>
    <property type="evidence" value="ECO:0007669"/>
    <property type="project" value="UniProtKB-KW"/>
</dbReference>
<evidence type="ECO:0000259" key="1">
    <source>
        <dbReference type="Pfam" id="PF08241"/>
    </source>
</evidence>
<feature type="domain" description="Methyltransferase type 11" evidence="1">
    <location>
        <begin position="37"/>
        <end position="134"/>
    </location>
</feature>
<comment type="caution">
    <text evidence="2">The sequence shown here is derived from an EMBL/GenBank/DDBJ whole genome shotgun (WGS) entry which is preliminary data.</text>
</comment>
<reference evidence="2" key="1">
    <citation type="submission" date="2021-12" db="EMBL/GenBank/DDBJ databases">
        <authorList>
            <person name="Rodrigo-Torres L."/>
            <person name="Arahal R. D."/>
            <person name="Lucena T."/>
        </authorList>
    </citation>
    <scope>NUCLEOTIDE SEQUENCE</scope>
    <source>
        <strain evidence="2">CECT 8267</strain>
    </source>
</reference>
<dbReference type="Pfam" id="PF08241">
    <property type="entry name" value="Methyltransf_11"/>
    <property type="match status" value="1"/>
</dbReference>
<dbReference type="InterPro" id="IPR013216">
    <property type="entry name" value="Methyltransf_11"/>
</dbReference>
<keyword evidence="2" id="KW-0489">Methyltransferase</keyword>
<name>A0ABN8EJB1_9GAMM</name>
<evidence type="ECO:0000313" key="2">
    <source>
        <dbReference type="EMBL" id="CAH0992538.1"/>
    </source>
</evidence>
<gene>
    <name evidence="2" type="primary">COQ5_3</name>
    <name evidence="2" type="ORF">SIN8267_02671</name>
</gene>
<dbReference type="SUPFAM" id="SSF53335">
    <property type="entry name" value="S-adenosyl-L-methionine-dependent methyltransferases"/>
    <property type="match status" value="1"/>
</dbReference>
<keyword evidence="3" id="KW-1185">Reference proteome</keyword>
<dbReference type="EC" id="2.1.1.163" evidence="2"/>
<dbReference type="Proteomes" id="UP000838100">
    <property type="component" value="Unassembled WGS sequence"/>
</dbReference>
<evidence type="ECO:0000313" key="3">
    <source>
        <dbReference type="Proteomes" id="UP000838100"/>
    </source>
</evidence>
<dbReference type="RefSeq" id="WP_237445221.1">
    <property type="nucleotide sequence ID" value="NZ_CAKLPX010000003.1"/>
</dbReference>
<protein>
    <submittedName>
        <fullName evidence="2">2-methoxy-6-polyprenyl-1,4-benzoquinol methylase, mitochondrial</fullName>
        <ecNumber evidence="2">2.1.1.163</ecNumber>
    </submittedName>
</protein>
<keyword evidence="2" id="KW-0808">Transferase</keyword>
<dbReference type="Gene3D" id="3.40.50.150">
    <property type="entry name" value="Vaccinia Virus protein VP39"/>
    <property type="match status" value="1"/>
</dbReference>
<organism evidence="2 3">
    <name type="scientific">Sinobacterium norvegicum</name>
    <dbReference type="NCBI Taxonomy" id="1641715"/>
    <lineage>
        <taxon>Bacteria</taxon>
        <taxon>Pseudomonadati</taxon>
        <taxon>Pseudomonadota</taxon>
        <taxon>Gammaproteobacteria</taxon>
        <taxon>Cellvibrionales</taxon>
        <taxon>Spongiibacteraceae</taxon>
        <taxon>Sinobacterium</taxon>
    </lineage>
</organism>
<dbReference type="PANTHER" id="PTHR45036">
    <property type="entry name" value="METHYLTRANSFERASE LIKE 7B"/>
    <property type="match status" value="1"/>
</dbReference>
<dbReference type="InterPro" id="IPR052356">
    <property type="entry name" value="Thiol_S-MT"/>
</dbReference>
<dbReference type="InterPro" id="IPR029063">
    <property type="entry name" value="SAM-dependent_MTases_sf"/>
</dbReference>
<dbReference type="GO" id="GO:0043770">
    <property type="term" value="F:demethylmenaquinone methyltransferase activity"/>
    <property type="evidence" value="ECO:0007669"/>
    <property type="project" value="UniProtKB-EC"/>
</dbReference>
<accession>A0ABN8EJB1</accession>
<dbReference type="EMBL" id="CAKLPX010000003">
    <property type="protein sequence ID" value="CAH0992538.1"/>
    <property type="molecule type" value="Genomic_DNA"/>
</dbReference>
<sequence length="207" mass="23526">MSFMMALFYDKIMQPAEQACLIEWRRGLLESVEGRVLELGAGTGASIGLYPRDGTLELFLAEPEPNMRQQLHEKVAQQSRQQIKVLDCPGERIDSEDDFYDVVFVSLVCCSVNDVAATLAEIKRVLKPEGRFLFLEHVAAPADSGRRKWQNRLNCIWRKMAGNCHLNRETEQSIKKAGFVIEQIDYDSMRKSMPLVRPIIRGVARPA</sequence>
<dbReference type="CDD" id="cd02440">
    <property type="entry name" value="AdoMet_MTases"/>
    <property type="match status" value="1"/>
</dbReference>